<dbReference type="EMBL" id="GGEC01081656">
    <property type="protein sequence ID" value="MBX62140.1"/>
    <property type="molecule type" value="Transcribed_RNA"/>
</dbReference>
<sequence>MCLLCRISKSCVLVFSEKIKNQWHKLIWVQYFSMFPANLSVALH</sequence>
<reference evidence="1" key="1">
    <citation type="submission" date="2018-02" db="EMBL/GenBank/DDBJ databases">
        <title>Rhizophora mucronata_Transcriptome.</title>
        <authorList>
            <person name="Meera S.P."/>
            <person name="Sreeshan A."/>
            <person name="Augustine A."/>
        </authorList>
    </citation>
    <scope>NUCLEOTIDE SEQUENCE</scope>
    <source>
        <tissue evidence="1">Leaf</tissue>
    </source>
</reference>
<name>A0A2P2Q5A9_RHIMU</name>
<proteinExistence type="predicted"/>
<evidence type="ECO:0000313" key="1">
    <source>
        <dbReference type="EMBL" id="MBX62140.1"/>
    </source>
</evidence>
<accession>A0A2P2Q5A9</accession>
<organism evidence="1">
    <name type="scientific">Rhizophora mucronata</name>
    <name type="common">Asiatic mangrove</name>
    <dbReference type="NCBI Taxonomy" id="61149"/>
    <lineage>
        <taxon>Eukaryota</taxon>
        <taxon>Viridiplantae</taxon>
        <taxon>Streptophyta</taxon>
        <taxon>Embryophyta</taxon>
        <taxon>Tracheophyta</taxon>
        <taxon>Spermatophyta</taxon>
        <taxon>Magnoliopsida</taxon>
        <taxon>eudicotyledons</taxon>
        <taxon>Gunneridae</taxon>
        <taxon>Pentapetalae</taxon>
        <taxon>rosids</taxon>
        <taxon>fabids</taxon>
        <taxon>Malpighiales</taxon>
        <taxon>Rhizophoraceae</taxon>
        <taxon>Rhizophora</taxon>
    </lineage>
</organism>
<dbReference type="AlphaFoldDB" id="A0A2P2Q5A9"/>
<protein>
    <submittedName>
        <fullName evidence="1">Uncharacterized protein</fullName>
    </submittedName>
</protein>